<feature type="domain" description="DUF4859" evidence="1">
    <location>
        <begin position="529"/>
        <end position="636"/>
    </location>
</feature>
<sequence>MKPFCHSETIGRYYSLFYKIYNPYQSDAMKINLVFFNRRGFRFGCNNLFAVLSCLILFCTSCKKDLPAKDASTPKKSELAALSIYKPNEFGNMDYNDSTSTWSYKRSRQSTHFIVFWDKKYQHYDPGSQSIPSAYRVNIDDLLAKAESFYEHNVTELKFAEVGTGKSNLDKYKLMIFLYYQDEWLATGSGYDDIIGALWVSPNTCQPVGSTIAHEIGHSFQYQVFCDIKNGAGFRYGFGGNGGNGFWEQTAQWQSFQSYPKEAFTSYYFGEYVKNYHRHIIHELPRYANYFIHYYWTYKHGIDMIGKLWRGARQPEDPVQAYMRLNGITTEQFNDEIYDAASRLTTFDMDALRQNGKDYIGKHTYNMNQLSDGSFQVAYDHCPGTTGYNVIPLNVPAGGTEISAAFTGLPNAAGYNQVDAGRAGWRYGYVALLENGTRVYSNMSKGTAGTALFTVPAGCSKLWFVVTGAPTIYSPNPWDDNESDDEQWPYKVKFNRTNVLGYINPGENATPRDTSFTYNVSFPLDMTAYSGKSVSIDLTKLATAFVLQPPRITQLMGSSIKFYAVESNGSLNATTTANGYGHWFNAQGNVTSWGTNARLFSEYDASSFVFSIGQYPGHSVVGDKYTIRQALVYEYEPTKKVQATFILNVKIE</sequence>
<dbReference type="EMBL" id="PYGK01000002">
    <property type="protein sequence ID" value="PSL34992.1"/>
    <property type="molecule type" value="Genomic_DNA"/>
</dbReference>
<dbReference type="AlphaFoldDB" id="A0A2P8GLZ5"/>
<proteinExistence type="predicted"/>
<name>A0A2P8GLZ5_9BACT</name>
<keyword evidence="3" id="KW-1185">Reference proteome</keyword>
<dbReference type="Pfam" id="PF16151">
    <property type="entry name" value="DUF4859"/>
    <property type="match status" value="1"/>
</dbReference>
<comment type="caution">
    <text evidence="2">The sequence shown here is derived from an EMBL/GenBank/DDBJ whole genome shotgun (WGS) entry which is preliminary data.</text>
</comment>
<gene>
    <name evidence="2" type="ORF">CLV42_102566</name>
</gene>
<dbReference type="Proteomes" id="UP000240978">
    <property type="component" value="Unassembled WGS sequence"/>
</dbReference>
<dbReference type="InterPro" id="IPR045690">
    <property type="entry name" value="DUF6055"/>
</dbReference>
<organism evidence="2 3">
    <name type="scientific">Chitinophaga ginsengisoli</name>
    <dbReference type="NCBI Taxonomy" id="363837"/>
    <lineage>
        <taxon>Bacteria</taxon>
        <taxon>Pseudomonadati</taxon>
        <taxon>Bacteroidota</taxon>
        <taxon>Chitinophagia</taxon>
        <taxon>Chitinophagales</taxon>
        <taxon>Chitinophagaceae</taxon>
        <taxon>Chitinophaga</taxon>
    </lineage>
</organism>
<accession>A0A2P8GLZ5</accession>
<evidence type="ECO:0000313" key="3">
    <source>
        <dbReference type="Proteomes" id="UP000240978"/>
    </source>
</evidence>
<dbReference type="InterPro" id="IPR032339">
    <property type="entry name" value="DUF4859"/>
</dbReference>
<protein>
    <submittedName>
        <fullName evidence="2">Uncharacterized protein DUF4859</fullName>
    </submittedName>
</protein>
<evidence type="ECO:0000259" key="1">
    <source>
        <dbReference type="Pfam" id="PF16151"/>
    </source>
</evidence>
<dbReference type="Pfam" id="PF19527">
    <property type="entry name" value="DUF6055"/>
    <property type="match status" value="1"/>
</dbReference>
<reference evidence="2 3" key="1">
    <citation type="submission" date="2018-03" db="EMBL/GenBank/DDBJ databases">
        <title>Genomic Encyclopedia of Archaeal and Bacterial Type Strains, Phase II (KMG-II): from individual species to whole genera.</title>
        <authorList>
            <person name="Goeker M."/>
        </authorList>
    </citation>
    <scope>NUCLEOTIDE SEQUENCE [LARGE SCALE GENOMIC DNA]</scope>
    <source>
        <strain evidence="2 3">DSM 18107</strain>
    </source>
</reference>
<evidence type="ECO:0000313" key="2">
    <source>
        <dbReference type="EMBL" id="PSL34992.1"/>
    </source>
</evidence>